<dbReference type="EMBL" id="ANJA01004187">
    <property type="protein sequence ID" value="ETO59271.1"/>
    <property type="molecule type" value="Genomic_DNA"/>
</dbReference>
<evidence type="ECO:0000313" key="2">
    <source>
        <dbReference type="EMBL" id="ETO59271.1"/>
    </source>
</evidence>
<sequence length="143" mass="15726">TKFLYLLSQLDCDMLEIVKQWFYQQNIRAETSAFVSQNVPSLLQEVIELTQRFEDARGATSTESKGAKSKKNQSEPQALGRSPAPKRNPGGQASSQKAITWAKGSDTPSCELCQKPGHSEASCLKKKAGAKGEAPRGRRQKNE</sequence>
<organism evidence="2 3">
    <name type="scientific">Phytophthora nicotianae P1976</name>
    <dbReference type="NCBI Taxonomy" id="1317066"/>
    <lineage>
        <taxon>Eukaryota</taxon>
        <taxon>Sar</taxon>
        <taxon>Stramenopiles</taxon>
        <taxon>Oomycota</taxon>
        <taxon>Peronosporomycetes</taxon>
        <taxon>Peronosporales</taxon>
        <taxon>Peronosporaceae</taxon>
        <taxon>Phytophthora</taxon>
    </lineage>
</organism>
<feature type="non-terminal residue" evidence="2">
    <location>
        <position position="1"/>
    </location>
</feature>
<dbReference type="Proteomes" id="UP000028582">
    <property type="component" value="Unassembled WGS sequence"/>
</dbReference>
<name>A0A080YY10_PHYNI</name>
<proteinExistence type="predicted"/>
<dbReference type="AlphaFoldDB" id="A0A080YY10"/>
<feature type="region of interest" description="Disordered" evidence="1">
    <location>
        <begin position="56"/>
        <end position="143"/>
    </location>
</feature>
<evidence type="ECO:0000313" key="3">
    <source>
        <dbReference type="Proteomes" id="UP000028582"/>
    </source>
</evidence>
<gene>
    <name evidence="2" type="ORF">F444_22359</name>
</gene>
<accession>A0A080YY10</accession>
<reference evidence="2 3" key="1">
    <citation type="submission" date="2013-11" db="EMBL/GenBank/DDBJ databases">
        <title>The Genome Sequence of Phytophthora parasitica P1976.</title>
        <authorList>
            <consortium name="The Broad Institute Genomics Platform"/>
            <person name="Russ C."/>
            <person name="Tyler B."/>
            <person name="Panabieres F."/>
            <person name="Shan W."/>
            <person name="Tripathy S."/>
            <person name="Grunwald N."/>
            <person name="Machado M."/>
            <person name="Johnson C.S."/>
            <person name="Walker B."/>
            <person name="Young S."/>
            <person name="Zeng Q."/>
            <person name="Gargeya S."/>
            <person name="Fitzgerald M."/>
            <person name="Haas B."/>
            <person name="Abouelleil A."/>
            <person name="Allen A.W."/>
            <person name="Alvarado L."/>
            <person name="Arachchi H.M."/>
            <person name="Berlin A.M."/>
            <person name="Chapman S.B."/>
            <person name="Gainer-Dewar J."/>
            <person name="Goldberg J."/>
            <person name="Griggs A."/>
            <person name="Gujja S."/>
            <person name="Hansen M."/>
            <person name="Howarth C."/>
            <person name="Imamovic A."/>
            <person name="Ireland A."/>
            <person name="Larimer J."/>
            <person name="McCowan C."/>
            <person name="Murphy C."/>
            <person name="Pearson M."/>
            <person name="Poon T.W."/>
            <person name="Priest M."/>
            <person name="Roberts A."/>
            <person name="Saif S."/>
            <person name="Shea T."/>
            <person name="Sisk P."/>
            <person name="Sykes S."/>
            <person name="Wortman J."/>
            <person name="Nusbaum C."/>
            <person name="Birren B."/>
        </authorList>
    </citation>
    <scope>NUCLEOTIDE SEQUENCE [LARGE SCALE GENOMIC DNA]</scope>
    <source>
        <strain evidence="2 3">P1976</strain>
    </source>
</reference>
<feature type="compositionally biased region" description="Basic and acidic residues" evidence="1">
    <location>
        <begin position="133"/>
        <end position="143"/>
    </location>
</feature>
<dbReference type="OrthoDB" id="127720at2759"/>
<evidence type="ECO:0000256" key="1">
    <source>
        <dbReference type="SAM" id="MobiDB-lite"/>
    </source>
</evidence>
<comment type="caution">
    <text evidence="2">The sequence shown here is derived from an EMBL/GenBank/DDBJ whole genome shotgun (WGS) entry which is preliminary data.</text>
</comment>
<protein>
    <submittedName>
        <fullName evidence="2">Uncharacterized protein</fullName>
    </submittedName>
</protein>